<keyword evidence="3 6" id="KW-1133">Transmembrane helix</keyword>
<comment type="subcellular location">
    <subcellularLocation>
        <location evidence="1">Membrane</location>
        <topology evidence="1">Multi-pass membrane protein</topology>
    </subcellularLocation>
</comment>
<dbReference type="Pfam" id="PF00916">
    <property type="entry name" value="Sulfate_transp"/>
    <property type="match status" value="1"/>
</dbReference>
<comment type="caution">
    <text evidence="8">The sequence shown here is derived from an EMBL/GenBank/DDBJ whole genome shotgun (WGS) entry which is preliminary data.</text>
</comment>
<reference evidence="8 9" key="1">
    <citation type="submission" date="2022-07" db="EMBL/GenBank/DDBJ databases">
        <title>Genome-wide signatures of adaptation to extreme environments.</title>
        <authorList>
            <person name="Cho C.H."/>
            <person name="Yoon H.S."/>
        </authorList>
    </citation>
    <scope>NUCLEOTIDE SEQUENCE [LARGE SCALE GENOMIC DNA]</scope>
    <source>
        <strain evidence="8 9">DBV 063 E5</strain>
    </source>
</reference>
<dbReference type="Pfam" id="PF01740">
    <property type="entry name" value="STAS"/>
    <property type="match status" value="1"/>
</dbReference>
<evidence type="ECO:0000313" key="8">
    <source>
        <dbReference type="EMBL" id="KAK4537493.1"/>
    </source>
</evidence>
<sequence>MVRALQLPDIRSSCALSREECLHLGERAPTTSAVNRRMLRTHPQTLSHSLGFLMNHSFSALSNARPSHHRTRRFSRSAPLRLPNRRRRLHLYNSTAEPDGSQPNLWSRVRALKPGERGTFPLLAPREEIGRYFVGERRILDERTARYPFRSTVEELLAGGTVAVALLPTSMAYALALGLHPMVGVTATACMAAVAGALGGRPGMISGASGALLVTLVPVARQCGPAGMAAAVIGAGVLQVLFGYFRLGKFIRLISYPTFLGFVCGMAALIAQNQLYAFRVLNAAETTLADSAAGTGAAAAATWLRGVPLAQALVVAAVAALVTHFWPHAVNRVEQALGKATRLTDALRLLPSPLVGMAVATAVARAAHLSLRTVGDTLRQWSVSTPLAAAAAAASRPASLSVAHAPMLLGAAVALALIGLLESLLTMSVVDEITQSRGSTRRECIAQGLGNGVVGALSGIGGCALLGASVLNMKAGGRGRLSALTAALLLWLSTRGALGAFYSVPVAAIAGVMLLVAVGTFEWSAFRWLPNIPRADAINLVGVAAVTVFTRNVAVAVLAGVLFSALVFAYKASRRISVQTYLSQEPDSAGWKGYRVEGPLFFGTADRFGRLFAPEQDRRDGHSHVIIDLAESRIWDASALEALDSLAKRYKALNIKLHLRHVSMDSARLLQEARDNIDDNVVAESGTYYFERVMADYPANDSREVEHELRRMEKREGQSP</sequence>
<feature type="transmembrane region" description="Helical" evidence="6">
    <location>
        <begin position="309"/>
        <end position="326"/>
    </location>
</feature>
<dbReference type="InterPro" id="IPR036513">
    <property type="entry name" value="STAS_dom_sf"/>
</dbReference>
<feature type="transmembrane region" description="Helical" evidence="6">
    <location>
        <begin position="182"/>
        <end position="198"/>
    </location>
</feature>
<feature type="transmembrane region" description="Helical" evidence="6">
    <location>
        <begin position="407"/>
        <end position="427"/>
    </location>
</feature>
<dbReference type="Proteomes" id="UP001301350">
    <property type="component" value="Unassembled WGS sequence"/>
</dbReference>
<dbReference type="AlphaFoldDB" id="A0AAV9IYT6"/>
<feature type="transmembrane region" description="Helical" evidence="6">
    <location>
        <begin position="500"/>
        <end position="521"/>
    </location>
</feature>
<proteinExistence type="predicted"/>
<dbReference type="CDD" id="cd07042">
    <property type="entry name" value="STAS_SulP_like_sulfate_transporter"/>
    <property type="match status" value="1"/>
</dbReference>
<dbReference type="InterPro" id="IPR052706">
    <property type="entry name" value="Membrane-Transporter-like"/>
</dbReference>
<dbReference type="InterPro" id="IPR011547">
    <property type="entry name" value="SLC26A/SulP_dom"/>
</dbReference>
<dbReference type="EMBL" id="JANCYW010000012">
    <property type="protein sequence ID" value="KAK4537493.1"/>
    <property type="molecule type" value="Genomic_DNA"/>
</dbReference>
<evidence type="ECO:0000259" key="7">
    <source>
        <dbReference type="PROSITE" id="PS50801"/>
    </source>
</evidence>
<feature type="transmembrane region" description="Helical" evidence="6">
    <location>
        <begin position="448"/>
        <end position="471"/>
    </location>
</feature>
<gene>
    <name evidence="8" type="ORF">CDCA_CDCA12G3518</name>
</gene>
<feature type="transmembrane region" description="Helical" evidence="6">
    <location>
        <begin position="253"/>
        <end position="271"/>
    </location>
</feature>
<evidence type="ECO:0000256" key="1">
    <source>
        <dbReference type="ARBA" id="ARBA00004141"/>
    </source>
</evidence>
<accession>A0AAV9IYT6</accession>
<evidence type="ECO:0000256" key="2">
    <source>
        <dbReference type="ARBA" id="ARBA00022692"/>
    </source>
</evidence>
<evidence type="ECO:0000256" key="5">
    <source>
        <dbReference type="SAM" id="MobiDB-lite"/>
    </source>
</evidence>
<keyword evidence="9" id="KW-1185">Reference proteome</keyword>
<protein>
    <recommendedName>
        <fullName evidence="7">STAS domain-containing protein</fullName>
    </recommendedName>
</protein>
<feature type="transmembrane region" description="Helical" evidence="6">
    <location>
        <begin position="156"/>
        <end position="176"/>
    </location>
</feature>
<dbReference type="Gene3D" id="3.30.750.24">
    <property type="entry name" value="STAS domain"/>
    <property type="match status" value="1"/>
</dbReference>
<dbReference type="PROSITE" id="PS50801">
    <property type="entry name" value="STAS"/>
    <property type="match status" value="1"/>
</dbReference>
<keyword evidence="4 6" id="KW-0472">Membrane</keyword>
<feature type="transmembrane region" description="Helical" evidence="6">
    <location>
        <begin position="541"/>
        <end position="570"/>
    </location>
</feature>
<dbReference type="SUPFAM" id="SSF52091">
    <property type="entry name" value="SpoIIaa-like"/>
    <property type="match status" value="1"/>
</dbReference>
<dbReference type="PANTHER" id="PTHR43310:SF1">
    <property type="entry name" value="SULFATE TRANSPORTER YBAR-RELATED"/>
    <property type="match status" value="1"/>
</dbReference>
<evidence type="ECO:0000256" key="6">
    <source>
        <dbReference type="SAM" id="Phobius"/>
    </source>
</evidence>
<feature type="transmembrane region" description="Helical" evidence="6">
    <location>
        <begin position="347"/>
        <end position="367"/>
    </location>
</feature>
<dbReference type="GO" id="GO:0016020">
    <property type="term" value="C:membrane"/>
    <property type="evidence" value="ECO:0007669"/>
    <property type="project" value="UniProtKB-SubCell"/>
</dbReference>
<feature type="domain" description="STAS" evidence="7">
    <location>
        <begin position="594"/>
        <end position="671"/>
    </location>
</feature>
<feature type="transmembrane region" description="Helical" evidence="6">
    <location>
        <begin position="477"/>
        <end position="493"/>
    </location>
</feature>
<evidence type="ECO:0000256" key="3">
    <source>
        <dbReference type="ARBA" id="ARBA00022989"/>
    </source>
</evidence>
<dbReference type="PANTHER" id="PTHR43310">
    <property type="entry name" value="SULFATE TRANSPORTER YBAR-RELATED"/>
    <property type="match status" value="1"/>
</dbReference>
<name>A0AAV9IYT6_CYACA</name>
<dbReference type="InterPro" id="IPR002645">
    <property type="entry name" value="STAS_dom"/>
</dbReference>
<evidence type="ECO:0000256" key="4">
    <source>
        <dbReference type="ARBA" id="ARBA00023136"/>
    </source>
</evidence>
<evidence type="ECO:0000313" key="9">
    <source>
        <dbReference type="Proteomes" id="UP001301350"/>
    </source>
</evidence>
<organism evidence="8 9">
    <name type="scientific">Cyanidium caldarium</name>
    <name type="common">Red alga</name>
    <dbReference type="NCBI Taxonomy" id="2771"/>
    <lineage>
        <taxon>Eukaryota</taxon>
        <taxon>Rhodophyta</taxon>
        <taxon>Bangiophyceae</taxon>
        <taxon>Cyanidiales</taxon>
        <taxon>Cyanidiaceae</taxon>
        <taxon>Cyanidium</taxon>
    </lineage>
</organism>
<keyword evidence="2 6" id="KW-0812">Transmembrane</keyword>
<feature type="region of interest" description="Disordered" evidence="5">
    <location>
        <begin position="701"/>
        <end position="720"/>
    </location>
</feature>
<feature type="transmembrane region" description="Helical" evidence="6">
    <location>
        <begin position="226"/>
        <end position="246"/>
    </location>
</feature>